<dbReference type="InterPro" id="IPR009030">
    <property type="entry name" value="Growth_fac_rcpt_cys_sf"/>
</dbReference>
<dbReference type="SMART" id="SM00181">
    <property type="entry name" value="EGF"/>
    <property type="match status" value="2"/>
</dbReference>
<evidence type="ECO:0000259" key="4">
    <source>
        <dbReference type="PROSITE" id="PS50026"/>
    </source>
</evidence>
<organism evidence="5">
    <name type="scientific">Clastoptera arizonana</name>
    <name type="common">Arizona spittle bug</name>
    <dbReference type="NCBI Taxonomy" id="38151"/>
    <lineage>
        <taxon>Eukaryota</taxon>
        <taxon>Metazoa</taxon>
        <taxon>Ecdysozoa</taxon>
        <taxon>Arthropoda</taxon>
        <taxon>Hexapoda</taxon>
        <taxon>Insecta</taxon>
        <taxon>Pterygota</taxon>
        <taxon>Neoptera</taxon>
        <taxon>Paraneoptera</taxon>
        <taxon>Hemiptera</taxon>
        <taxon>Auchenorrhyncha</taxon>
        <taxon>Cercopoidea</taxon>
        <taxon>Clastopteridae</taxon>
        <taxon>Clastoptera</taxon>
    </lineage>
</organism>
<dbReference type="PROSITE" id="PS01186">
    <property type="entry name" value="EGF_2"/>
    <property type="match status" value="1"/>
</dbReference>
<keyword evidence="3" id="KW-0472">Membrane</keyword>
<feature type="compositionally biased region" description="Low complexity" evidence="2">
    <location>
        <begin position="681"/>
        <end position="699"/>
    </location>
</feature>
<dbReference type="SUPFAM" id="SSF57184">
    <property type="entry name" value="Growth factor receptor domain"/>
    <property type="match status" value="1"/>
</dbReference>
<feature type="compositionally biased region" description="Polar residues" evidence="2">
    <location>
        <begin position="587"/>
        <end position="596"/>
    </location>
</feature>
<feature type="region of interest" description="Disordered" evidence="2">
    <location>
        <begin position="339"/>
        <end position="365"/>
    </location>
</feature>
<feature type="region of interest" description="Disordered" evidence="2">
    <location>
        <begin position="209"/>
        <end position="236"/>
    </location>
</feature>
<dbReference type="PANTHER" id="PTHR24033:SF151">
    <property type="entry name" value="NOTCH 2"/>
    <property type="match status" value="1"/>
</dbReference>
<dbReference type="InterPro" id="IPR000742">
    <property type="entry name" value="EGF"/>
</dbReference>
<keyword evidence="1" id="KW-0245">EGF-like domain</keyword>
<feature type="compositionally biased region" description="Low complexity" evidence="2">
    <location>
        <begin position="414"/>
        <end position="428"/>
    </location>
</feature>
<feature type="region of interest" description="Disordered" evidence="2">
    <location>
        <begin position="410"/>
        <end position="457"/>
    </location>
</feature>
<comment type="caution">
    <text evidence="1">Lacks conserved residue(s) required for the propagation of feature annotation.</text>
</comment>
<evidence type="ECO:0000256" key="3">
    <source>
        <dbReference type="SAM" id="Phobius"/>
    </source>
</evidence>
<feature type="transmembrane region" description="Helical" evidence="3">
    <location>
        <begin position="97"/>
        <end position="116"/>
    </location>
</feature>
<feature type="disulfide bond" evidence="1">
    <location>
        <begin position="8"/>
        <end position="18"/>
    </location>
</feature>
<feature type="compositionally biased region" description="Low complexity" evidence="2">
    <location>
        <begin position="435"/>
        <end position="448"/>
    </location>
</feature>
<accession>A0A1B6CQ24</accession>
<dbReference type="InterPro" id="IPR051830">
    <property type="entry name" value="NOTCH_homolog"/>
</dbReference>
<dbReference type="PROSITE" id="PS00022">
    <property type="entry name" value="EGF_1"/>
    <property type="match status" value="2"/>
</dbReference>
<dbReference type="PROSITE" id="PS50026">
    <property type="entry name" value="EGF_3"/>
    <property type="match status" value="2"/>
</dbReference>
<dbReference type="AlphaFoldDB" id="A0A1B6CQ24"/>
<proteinExistence type="predicted"/>
<keyword evidence="3" id="KW-1133">Transmembrane helix</keyword>
<evidence type="ECO:0000313" key="5">
    <source>
        <dbReference type="EMBL" id="JAS15589.1"/>
    </source>
</evidence>
<evidence type="ECO:0000256" key="1">
    <source>
        <dbReference type="PROSITE-ProRule" id="PRU00076"/>
    </source>
</evidence>
<feature type="domain" description="EGF-like" evidence="4">
    <location>
        <begin position="41"/>
        <end position="78"/>
    </location>
</feature>
<feature type="non-terminal residue" evidence="5">
    <location>
        <position position="921"/>
    </location>
</feature>
<feature type="domain" description="EGF-like" evidence="4">
    <location>
        <begin position="4"/>
        <end position="39"/>
    </location>
</feature>
<feature type="compositionally biased region" description="Acidic residues" evidence="2">
    <location>
        <begin position="749"/>
        <end position="760"/>
    </location>
</feature>
<name>A0A1B6CQ24_9HEMI</name>
<dbReference type="Gene3D" id="2.10.25.10">
    <property type="entry name" value="Laminin"/>
    <property type="match status" value="2"/>
</dbReference>
<feature type="compositionally biased region" description="Low complexity" evidence="2">
    <location>
        <begin position="348"/>
        <end position="364"/>
    </location>
</feature>
<dbReference type="PANTHER" id="PTHR24033">
    <property type="entry name" value="EGF-LIKE DOMAIN-CONTAINING PROTEIN"/>
    <property type="match status" value="1"/>
</dbReference>
<reference evidence="5" key="1">
    <citation type="submission" date="2015-12" db="EMBL/GenBank/DDBJ databases">
        <title>De novo transcriptome assembly of four potential Pierce s Disease insect vectors from Arizona vineyards.</title>
        <authorList>
            <person name="Tassone E.E."/>
        </authorList>
    </citation>
    <scope>NUCLEOTIDE SEQUENCE</scope>
</reference>
<dbReference type="EMBL" id="GEDC01021709">
    <property type="protein sequence ID" value="JAS15589.1"/>
    <property type="molecule type" value="Transcribed_RNA"/>
</dbReference>
<feature type="region of interest" description="Disordered" evidence="2">
    <location>
        <begin position="680"/>
        <end position="767"/>
    </location>
</feature>
<feature type="disulfide bond" evidence="1">
    <location>
        <begin position="68"/>
        <end position="77"/>
    </location>
</feature>
<keyword evidence="3" id="KW-0812">Transmembrane</keyword>
<feature type="disulfide bond" evidence="1">
    <location>
        <begin position="29"/>
        <end position="38"/>
    </location>
</feature>
<evidence type="ECO:0000256" key="2">
    <source>
        <dbReference type="SAM" id="MobiDB-lite"/>
    </source>
</evidence>
<keyword evidence="1" id="KW-1015">Disulfide bond</keyword>
<feature type="region of interest" description="Disordered" evidence="2">
    <location>
        <begin position="587"/>
        <end position="610"/>
    </location>
</feature>
<protein>
    <recommendedName>
        <fullName evidence="4">EGF-like domain-containing protein</fullName>
    </recommendedName>
</protein>
<dbReference type="CDD" id="cd00054">
    <property type="entry name" value="EGF_CA"/>
    <property type="match status" value="1"/>
</dbReference>
<sequence length="921" mass="98900">MFCALTLCELDPCMFGRCELTPNGFKCHCSRGYQGDVCDARQRPCADNPCGGRGDCIEKPDSTYHCQCHAWWQGPKCESRMMNIPYKPLSQRMLQEPFWLGLITVMVVLGVLGLFWCAKRHFPEKLEKLLAEEADRGRHTHMTGRAPSLREQLAAPIYSNNPVAVTAGGSGPPRTLFGRLGIRKPSLLSLSSPLVPPVHTARTFSLDDLLKPLPRSTPSPRKKRNNSTPVKKTAAAEKKQILQQLIAPAGRRCSEDVVALTTTRVQGGDSQESINVETSFNTKEEAEKIMEQNQKQEKKVTFARLLNKVSSEMSSGSELEVNCGGVTSVSITVGGVAVGPSSPSELKSPNSTSSNQGSDSLSSSEVTLALPVAGEVAKRPARLMFGPPKTSSADSIFAMFRNFSSTSAMNGPGSSVLSASTTPTASSPQDDVAGSDDSSTATPISSSSGPPDFSPLCTRKHQIQVSVLDPLSAQKSASNSGGSNLLLPPSILLEPPNKCLSPIREVPTPSPSPALTPVMPRHQLAPQPPSYKSNNLLLPPPFYLKPPNRLELPPADSVLTVPTFTCINVPERVPPTVLTIPTLTVQQPSPIKTSPPNHICPGSPPPQKEKFIPRGKLLKDLDKPTSLDLPVPPPVITVTCSMSEVESDADSPAMKSGVVNSGGMCYLSPFSMCSRADRTTSESNLSSSGYSSMASPGPSRCGSNNPLCPPDSEDPHHVRRPSPLLKNPQLDENGRPIGRCHRGRSDSETLSDDPQVESNDEGFGTDHLEEKIENGELKSAKELEVFIGMEFLDSGKTLIEVPTSPNRLKHCRSIEADLQCKTLSPRAVKHCSSIEADLNCYTLFAQQSFKVRCTSIDESLNGKVKVKQCLSVDESVGPKGKPTFQLPSIVVDPDPSGIDVHCSPVSSRSESPLSNKMGGIG</sequence>
<gene>
    <name evidence="5" type="ORF">g.9132</name>
</gene>